<gene>
    <name evidence="1" type="ORF">ENR15_07485</name>
</gene>
<dbReference type="EMBL" id="DSPX01000072">
    <property type="protein sequence ID" value="HGG00482.1"/>
    <property type="molecule type" value="Genomic_DNA"/>
</dbReference>
<organism evidence="1">
    <name type="scientific">Planktothricoides sp. SpSt-374</name>
    <dbReference type="NCBI Taxonomy" id="2282167"/>
    <lineage>
        <taxon>Bacteria</taxon>
        <taxon>Bacillati</taxon>
        <taxon>Cyanobacteriota</taxon>
        <taxon>Cyanophyceae</taxon>
        <taxon>Oscillatoriophycideae</taxon>
        <taxon>Oscillatoriales</taxon>
        <taxon>Oscillatoriaceae</taxon>
        <taxon>Planktothricoides</taxon>
    </lineage>
</organism>
<comment type="caution">
    <text evidence="1">The sequence shown here is derived from an EMBL/GenBank/DDBJ whole genome shotgun (WGS) entry which is preliminary data.</text>
</comment>
<proteinExistence type="predicted"/>
<accession>A0A7C3ZJK9</accession>
<dbReference type="AlphaFoldDB" id="A0A7C3ZJK9"/>
<reference evidence="1" key="1">
    <citation type="journal article" date="2020" name="mSystems">
        <title>Genome- and Community-Level Interaction Insights into Carbon Utilization and Element Cycling Functions of Hydrothermarchaeota in Hydrothermal Sediment.</title>
        <authorList>
            <person name="Zhou Z."/>
            <person name="Liu Y."/>
            <person name="Xu W."/>
            <person name="Pan J."/>
            <person name="Luo Z.H."/>
            <person name="Li M."/>
        </authorList>
    </citation>
    <scope>NUCLEOTIDE SEQUENCE [LARGE SCALE GENOMIC DNA]</scope>
    <source>
        <strain evidence="1">SpSt-374</strain>
    </source>
</reference>
<name>A0A7C3ZJK9_9CYAN</name>
<evidence type="ECO:0000313" key="1">
    <source>
        <dbReference type="EMBL" id="HGG00482.1"/>
    </source>
</evidence>
<sequence length="291" mass="33248">MRVLIAIPHVFNPSGGGGYGSQGANPQPRISALTQSLQSLLALFGSEQVYFRYTDKLYSLPANLKHSVAIDVVICTTQNLHILDRLPVPPGCYKHYPTQCEPMFLGFECHGVLKAGLGNYDYYGYMEDDLIIHDPLFFQKLAWFNSWVDNGWLLQPNRFEMSQNESNFAKNYIDPELLFHTGKPEENFAHYFKDNLRIIAKVMGKEVIIKRAENPHSGCFFLNQQQMELWAGQEYFMDRDARFFGPLESAASLGIARTFRVYKPGIENANFLEIEHFGDGWSKKIHGTVFT</sequence>
<protein>
    <submittedName>
        <fullName evidence="1">Calcium-binding protein</fullName>
    </submittedName>
</protein>